<dbReference type="Proteomes" id="UP000629923">
    <property type="component" value="Unassembled WGS sequence"/>
</dbReference>
<sequence length="101" mass="11367">MTADELHNFLHGGYNSRLSEKNRKGVYLCLAAITASERDVMYFLRAVAKKAALADPARPGRSLSLIFHGDLNDSAVVKLRKISVFEHEVVAMSVSKNLWYW</sequence>
<protein>
    <submittedName>
        <fullName evidence="1">Uncharacterized protein</fullName>
    </submittedName>
</protein>
<evidence type="ECO:0000313" key="2">
    <source>
        <dbReference type="Proteomes" id="UP000629923"/>
    </source>
</evidence>
<dbReference type="EMBL" id="JACLQZ010000001">
    <property type="protein sequence ID" value="MBC2873030.1"/>
    <property type="molecule type" value="Genomic_DNA"/>
</dbReference>
<name>A0A923ENE2_KLEPN</name>
<gene>
    <name evidence="1" type="ORF">H7U18_14835</name>
</gene>
<proteinExistence type="predicted"/>
<evidence type="ECO:0000313" key="1">
    <source>
        <dbReference type="EMBL" id="MBC2873030.1"/>
    </source>
</evidence>
<comment type="caution">
    <text evidence="1">The sequence shown here is derived from an EMBL/GenBank/DDBJ whole genome shotgun (WGS) entry which is preliminary data.</text>
</comment>
<reference evidence="1" key="1">
    <citation type="submission" date="2020-08" db="EMBL/GenBank/DDBJ databases">
        <title>Tigecycline and colistin resistance in Klebsiella pneumoniae.</title>
        <authorList>
            <person name="Ramesh N."/>
            <person name="Shanthini T."/>
            <person name="Prasanth M."/>
            <person name="Senthilkumar N."/>
            <person name="Meesala Krishna M."/>
            <person name="Guruswami G."/>
        </authorList>
    </citation>
    <scope>NUCLEOTIDE SEQUENCE</scope>
    <source>
        <strain evidence="1">SHM 84C</strain>
    </source>
</reference>
<accession>A0A923ENE2</accession>
<organism evidence="1 2">
    <name type="scientific">Klebsiella pneumoniae</name>
    <dbReference type="NCBI Taxonomy" id="573"/>
    <lineage>
        <taxon>Bacteria</taxon>
        <taxon>Pseudomonadati</taxon>
        <taxon>Pseudomonadota</taxon>
        <taxon>Gammaproteobacteria</taxon>
        <taxon>Enterobacterales</taxon>
        <taxon>Enterobacteriaceae</taxon>
        <taxon>Klebsiella/Raoultella group</taxon>
        <taxon>Klebsiella</taxon>
        <taxon>Klebsiella pneumoniae complex</taxon>
    </lineage>
</organism>
<dbReference type="AlphaFoldDB" id="A0A923ENE2"/>